<evidence type="ECO:0000313" key="2">
    <source>
        <dbReference type="Proteomes" id="UP000789342"/>
    </source>
</evidence>
<reference evidence="1" key="1">
    <citation type="submission" date="2021-06" db="EMBL/GenBank/DDBJ databases">
        <authorList>
            <person name="Kallberg Y."/>
            <person name="Tangrot J."/>
            <person name="Rosling A."/>
        </authorList>
    </citation>
    <scope>NUCLEOTIDE SEQUENCE</scope>
    <source>
        <strain evidence="1">CL551</strain>
    </source>
</reference>
<protein>
    <submittedName>
        <fullName evidence="1">18298_t:CDS:1</fullName>
    </submittedName>
</protein>
<evidence type="ECO:0000313" key="1">
    <source>
        <dbReference type="EMBL" id="CAG8728028.1"/>
    </source>
</evidence>
<dbReference type="EMBL" id="CAJVPV010025065">
    <property type="protein sequence ID" value="CAG8728028.1"/>
    <property type="molecule type" value="Genomic_DNA"/>
</dbReference>
<organism evidence="1 2">
    <name type="scientific">Acaulospora morrowiae</name>
    <dbReference type="NCBI Taxonomy" id="94023"/>
    <lineage>
        <taxon>Eukaryota</taxon>
        <taxon>Fungi</taxon>
        <taxon>Fungi incertae sedis</taxon>
        <taxon>Mucoromycota</taxon>
        <taxon>Glomeromycotina</taxon>
        <taxon>Glomeromycetes</taxon>
        <taxon>Diversisporales</taxon>
        <taxon>Acaulosporaceae</taxon>
        <taxon>Acaulospora</taxon>
    </lineage>
</organism>
<gene>
    <name evidence="1" type="ORF">AMORRO_LOCUS13799</name>
</gene>
<dbReference type="OrthoDB" id="10539508at2759"/>
<feature type="non-terminal residue" evidence="1">
    <location>
        <position position="73"/>
    </location>
</feature>
<accession>A0A9N9IB16</accession>
<dbReference type="AlphaFoldDB" id="A0A9N9IB16"/>
<proteinExistence type="predicted"/>
<sequence>MESIPLMSMLLAATTNTAELFAICSVITDKLAKEISKEVKALIKEFVDVFSAKLPNELSPKRSVDHAIDLIPG</sequence>
<name>A0A9N9IB16_9GLOM</name>
<comment type="caution">
    <text evidence="1">The sequence shown here is derived from an EMBL/GenBank/DDBJ whole genome shotgun (WGS) entry which is preliminary data.</text>
</comment>
<keyword evidence="2" id="KW-1185">Reference proteome</keyword>
<dbReference type="Proteomes" id="UP000789342">
    <property type="component" value="Unassembled WGS sequence"/>
</dbReference>